<dbReference type="GO" id="GO:0005737">
    <property type="term" value="C:cytoplasm"/>
    <property type="evidence" value="ECO:0007669"/>
    <property type="project" value="TreeGrafter"/>
</dbReference>
<dbReference type="InterPro" id="IPR006020">
    <property type="entry name" value="PTB/PI_dom"/>
</dbReference>
<dbReference type="PANTHER" id="PTHR14058">
    <property type="entry name" value="AMYLOID BETA A4 PRECURSOR PROTEIN-BINDING FAMILY B"/>
    <property type="match status" value="1"/>
</dbReference>
<protein>
    <recommendedName>
        <fullName evidence="3">PID domain-containing protein</fullName>
    </recommendedName>
</protein>
<organism evidence="4 5">
    <name type="scientific">Neogobius melanostomus</name>
    <name type="common">round goby</name>
    <dbReference type="NCBI Taxonomy" id="47308"/>
    <lineage>
        <taxon>Eukaryota</taxon>
        <taxon>Metazoa</taxon>
        <taxon>Chordata</taxon>
        <taxon>Craniata</taxon>
        <taxon>Vertebrata</taxon>
        <taxon>Euteleostomi</taxon>
        <taxon>Actinopterygii</taxon>
        <taxon>Neopterygii</taxon>
        <taxon>Teleostei</taxon>
        <taxon>Neoteleostei</taxon>
        <taxon>Acanthomorphata</taxon>
        <taxon>Gobiaria</taxon>
        <taxon>Gobiiformes</taxon>
        <taxon>Gobioidei</taxon>
        <taxon>Gobiidae</taxon>
        <taxon>Benthophilinae</taxon>
        <taxon>Neogobiini</taxon>
        <taxon>Neogobius</taxon>
    </lineage>
</organism>
<name>A0A8C6T078_9GOBI</name>
<dbReference type="PANTHER" id="PTHR14058:SF10">
    <property type="entry name" value="AMYLOID-BETA A4 PRECURSOR PROTEIN-BINDING FAMILY B MEMBER 3"/>
    <property type="match status" value="1"/>
</dbReference>
<evidence type="ECO:0000256" key="2">
    <source>
        <dbReference type="SAM" id="MobiDB-lite"/>
    </source>
</evidence>
<dbReference type="SUPFAM" id="SSF50729">
    <property type="entry name" value="PH domain-like"/>
    <property type="match status" value="1"/>
</dbReference>
<evidence type="ECO:0000259" key="3">
    <source>
        <dbReference type="Pfam" id="PF00640"/>
    </source>
</evidence>
<dbReference type="GO" id="GO:0001540">
    <property type="term" value="F:amyloid-beta binding"/>
    <property type="evidence" value="ECO:0007669"/>
    <property type="project" value="InterPro"/>
</dbReference>
<dbReference type="Proteomes" id="UP000694523">
    <property type="component" value="Unplaced"/>
</dbReference>
<accession>A0A8C6T078</accession>
<dbReference type="Gene3D" id="2.30.29.30">
    <property type="entry name" value="Pleckstrin-homology domain (PH domain)/Phosphotyrosine-binding domain (PTB)"/>
    <property type="match status" value="1"/>
</dbReference>
<dbReference type="InterPro" id="IPR011993">
    <property type="entry name" value="PH-like_dom_sf"/>
</dbReference>
<keyword evidence="1" id="KW-0677">Repeat</keyword>
<feature type="domain" description="PID" evidence="3">
    <location>
        <begin position="23"/>
        <end position="113"/>
    </location>
</feature>
<feature type="compositionally biased region" description="Low complexity" evidence="2">
    <location>
        <begin position="62"/>
        <end position="76"/>
    </location>
</feature>
<dbReference type="Ensembl" id="ENSNMLT00000016104.1">
    <property type="protein sequence ID" value="ENSNMLP00000014319.1"/>
    <property type="gene ID" value="ENSNMLG00000009567.1"/>
</dbReference>
<sequence length="118" mass="13098">PDLPSGVTQWERPRHTWGLGPLEVRALGWMQVLEEDLGPGRSSLAVSHVIQQLSHCQSQDPSRTQSRTSGSSGSGQEMKLVLKKDSLILLDPLDHTPLHCQPISNIRVWAWGATMARR</sequence>
<reference evidence="4" key="1">
    <citation type="submission" date="2025-08" db="UniProtKB">
        <authorList>
            <consortium name="Ensembl"/>
        </authorList>
    </citation>
    <scope>IDENTIFICATION</scope>
</reference>
<dbReference type="Pfam" id="PF00640">
    <property type="entry name" value="PID"/>
    <property type="match status" value="1"/>
</dbReference>
<evidence type="ECO:0000313" key="4">
    <source>
        <dbReference type="Ensembl" id="ENSNMLP00000014319.1"/>
    </source>
</evidence>
<dbReference type="GO" id="GO:0005634">
    <property type="term" value="C:nucleus"/>
    <property type="evidence" value="ECO:0007669"/>
    <property type="project" value="TreeGrafter"/>
</dbReference>
<evidence type="ECO:0000313" key="5">
    <source>
        <dbReference type="Proteomes" id="UP000694523"/>
    </source>
</evidence>
<dbReference type="InterPro" id="IPR039576">
    <property type="entry name" value="APBB1/2/3"/>
</dbReference>
<proteinExistence type="predicted"/>
<evidence type="ECO:0000256" key="1">
    <source>
        <dbReference type="ARBA" id="ARBA00022737"/>
    </source>
</evidence>
<keyword evidence="5" id="KW-1185">Reference proteome</keyword>
<feature type="region of interest" description="Disordered" evidence="2">
    <location>
        <begin position="54"/>
        <end position="77"/>
    </location>
</feature>
<dbReference type="AlphaFoldDB" id="A0A8C6T078"/>
<dbReference type="GO" id="GO:0006355">
    <property type="term" value="P:regulation of DNA-templated transcription"/>
    <property type="evidence" value="ECO:0007669"/>
    <property type="project" value="TreeGrafter"/>
</dbReference>
<reference evidence="4" key="2">
    <citation type="submission" date="2025-09" db="UniProtKB">
        <authorList>
            <consortium name="Ensembl"/>
        </authorList>
    </citation>
    <scope>IDENTIFICATION</scope>
</reference>